<organism evidence="12 13">
    <name type="scientific">Aphidius gifuensis</name>
    <name type="common">Parasitoid wasp</name>
    <dbReference type="NCBI Taxonomy" id="684658"/>
    <lineage>
        <taxon>Eukaryota</taxon>
        <taxon>Metazoa</taxon>
        <taxon>Ecdysozoa</taxon>
        <taxon>Arthropoda</taxon>
        <taxon>Hexapoda</taxon>
        <taxon>Insecta</taxon>
        <taxon>Pterygota</taxon>
        <taxon>Neoptera</taxon>
        <taxon>Endopterygota</taxon>
        <taxon>Hymenoptera</taxon>
        <taxon>Apocrita</taxon>
        <taxon>Ichneumonoidea</taxon>
        <taxon>Braconidae</taxon>
        <taxon>Aphidiinae</taxon>
        <taxon>Aphidius</taxon>
    </lineage>
</organism>
<dbReference type="PANTHER" id="PTHR12747">
    <property type="entry name" value="ELONGATOR COMPLEX PROTEIN 1"/>
    <property type="match status" value="1"/>
</dbReference>
<dbReference type="GO" id="GO:0005634">
    <property type="term" value="C:nucleus"/>
    <property type="evidence" value="ECO:0007669"/>
    <property type="project" value="UniProtKB-SubCell"/>
</dbReference>
<evidence type="ECO:0000256" key="3">
    <source>
        <dbReference type="ARBA" id="ARBA00022490"/>
    </source>
</evidence>
<dbReference type="InterPro" id="IPR056166">
    <property type="entry name" value="TPR_ELP1"/>
</dbReference>
<dbReference type="Proteomes" id="UP000639338">
    <property type="component" value="Unassembled WGS sequence"/>
</dbReference>
<feature type="region of interest" description="Disordered" evidence="6">
    <location>
        <begin position="1156"/>
        <end position="1182"/>
    </location>
</feature>
<comment type="similarity">
    <text evidence="2 5">Belongs to the ELP1/IKA1 family.</text>
</comment>
<feature type="domain" description="ELP1 three-helical bundle" evidence="11">
    <location>
        <begin position="1085"/>
        <end position="1256"/>
    </location>
</feature>
<dbReference type="InterPro" id="IPR056167">
    <property type="entry name" value="A-sol_ELP1"/>
</dbReference>
<dbReference type="Pfam" id="PF23797">
    <property type="entry name" value="Beta-prop_ELP1_2nd"/>
    <property type="match status" value="1"/>
</dbReference>
<dbReference type="EMBL" id="JACMRX010000005">
    <property type="protein sequence ID" value="KAF7989904.1"/>
    <property type="molecule type" value="Genomic_DNA"/>
</dbReference>
<feature type="compositionally biased region" description="Low complexity" evidence="6">
    <location>
        <begin position="1156"/>
        <end position="1174"/>
    </location>
</feature>
<dbReference type="Pfam" id="PF23925">
    <property type="entry name" value="A-sol_ELP1"/>
    <property type="match status" value="1"/>
</dbReference>
<gene>
    <name evidence="12" type="ORF">HCN44_008578</name>
</gene>
<dbReference type="PIRSF" id="PIRSF017233">
    <property type="entry name" value="IKAP"/>
    <property type="match status" value="1"/>
</dbReference>
<feature type="domain" description="ELP1 N-terminal second beta-propeller" evidence="8">
    <location>
        <begin position="376"/>
        <end position="672"/>
    </location>
</feature>
<dbReference type="Pfam" id="PF04762">
    <property type="entry name" value="Beta-prop_ELP1_1st"/>
    <property type="match status" value="2"/>
</dbReference>
<dbReference type="GO" id="GO:0000049">
    <property type="term" value="F:tRNA binding"/>
    <property type="evidence" value="ECO:0007669"/>
    <property type="project" value="TreeGrafter"/>
</dbReference>
<feature type="domain" description="ELP1 TPR" evidence="9">
    <location>
        <begin position="915"/>
        <end position="1076"/>
    </location>
</feature>
<protein>
    <recommendedName>
        <fullName evidence="5">Elongator complex protein 1</fullName>
    </recommendedName>
</protein>
<reference evidence="12 13" key="1">
    <citation type="submission" date="2020-08" db="EMBL/GenBank/DDBJ databases">
        <title>Aphidius gifuensis genome sequencing and assembly.</title>
        <authorList>
            <person name="Du Z."/>
        </authorList>
    </citation>
    <scope>NUCLEOTIDE SEQUENCE [LARGE SCALE GENOMIC DNA]</scope>
    <source>
        <strain evidence="12">YNYX2018</strain>
        <tissue evidence="12">Adults</tissue>
    </source>
</reference>
<dbReference type="Gene3D" id="1.25.40.470">
    <property type="match status" value="1"/>
</dbReference>
<dbReference type="Pfam" id="PF23878">
    <property type="entry name" value="TPR_ELP1"/>
    <property type="match status" value="1"/>
</dbReference>
<evidence type="ECO:0000259" key="10">
    <source>
        <dbReference type="Pfam" id="PF23925"/>
    </source>
</evidence>
<dbReference type="InterPro" id="IPR006849">
    <property type="entry name" value="Elp1"/>
</dbReference>
<keyword evidence="4" id="KW-0819">tRNA processing</keyword>
<comment type="function">
    <text evidence="5">Component of the elongator complex which is required for multiple tRNA modifications, including mcm5U (5-methoxycarbonylmethyl uridine), mcm5s2U (5-methoxycarbonylmethyl-2-thiouridine), and ncm5U (5-carbamoylmethyl uridine). The elongator complex catalyzes formation of carboxymethyluridine in the wobble base at position 34 in tRNAs.</text>
</comment>
<evidence type="ECO:0000256" key="2">
    <source>
        <dbReference type="ARBA" id="ARBA00006086"/>
    </source>
</evidence>
<evidence type="ECO:0000259" key="11">
    <source>
        <dbReference type="Pfam" id="PF23936"/>
    </source>
</evidence>
<dbReference type="InterPro" id="IPR056169">
    <property type="entry name" value="HB_ELP1"/>
</dbReference>
<dbReference type="GO" id="GO:0002926">
    <property type="term" value="P:tRNA wobble base 5-methoxycarbonylmethyl-2-thiouridinylation"/>
    <property type="evidence" value="ECO:0007669"/>
    <property type="project" value="TreeGrafter"/>
</dbReference>
<evidence type="ECO:0000313" key="13">
    <source>
        <dbReference type="Proteomes" id="UP000639338"/>
    </source>
</evidence>
<sequence length="1296" mass="149834">MKNLSVLYHTNHSYDNDKSLENINNAICDSSTIYCYDPDNDCLFIHNSTKLLKIYKKTNDNLLSVDCHDIFGDVSGVCMWIDDGSIHLFDKSGIISKISGISGDDDDEPVVEILGSLDSHPNCMEIGPDRGTFAIVDENWNVVTMTMDFDVLNKIQLEPCFIPRDDNTTTVDKSNKYNDSKKASITWRGDGNFFAVILKNYDDNTRQFKVFNREGVFMFTSELSIGLEEFIAWKPSGNLIATSQRLPNKHVIALFEKNGLKHRELILPVDKDEIIIKKISWSPDSDILTIWAYNTTNNDEFLQLWTENNYHWYLKQTINFTNDNPLIYFEWVDHLKIQKKLILLMKKTYMTYTFHWCIDHSRGICDDDYDKSVVGVIDGNKLLLTGFKIGIVPPPMSHDTITSNQSINKCFFAPNWSVNYPWKWLDSNALFCQLSNGDLSLYIHEKQELPLKYKYINTYTIEWNNFKNILTDNFSYLMHHFVWLKPDIILSSISINSTNYLIVIEIKNINDNEDSLKNAILSVKETYIVDGNIHHIVAVQDVDIAFLVVDNSVVKFSTVDGGFLPAHQLPELCDQIEVVKIDNEYRVVTLGRKNTLCIDGVQVAHNITSMSLHSDFLLLTTFQHALVCVKIDREGFNKLSKSDLTVKSWESECPEGDIVLSMRRLERGSTLVITINHDSKTILQMPRGNLETIQPRSLSLNIIKKHLDNKNYYAAFDLMRKQRINLNLIYDHNPNLFILNAVKFVDDIKSSSWLNIFISELQDQDVTKTIYKTCYSELENNIRNNELVTDDVDGKVERICKLLCDIFEKKISTRDLVQPILTCLVKNKQTKGLEGALCRVKEFGKAKKTQEDIKNTTENALKYLLYLVDVNVLFDIALGMYDLEIAKVIGFMSQKDPKEFIPYLNSLSELDDNSRKFQIDKDLKRWESCLIHISKCPERFNECIEIICTHNLYLQALKIFNINTNEYMKISNLAGEYYMKNKKYREAGMMFQRSKNYKNALDAYKLCGSWQDVISVSTDMNLSNVEMNELYQELVDIMTNDKRYRDAADICYVYLKQSEETVALLCEGKEWRDALRISKFHKRPDLIETHVKPGVIEHAEFIKSRLINYKNDFLKYQSRLDVVRKLKAIRDSQNNFLNDDENCGDMSDLLSVTSFGGSTTSKASKSSRSSGRTYKSSKNRRKQERKVLSIKEGSAFEDLALIRALYDIITCVYELRQEVNNVNKMLMHFYMDQMAEMLQNLLIGILDICEKSKYKIWIKTDTIEDDGEENLPNSLLETKYTFPPEAKSVNWKLEIL</sequence>
<dbReference type="InterPro" id="IPR056164">
    <property type="entry name" value="Beta-prop_ELP1_1st"/>
</dbReference>
<dbReference type="UniPathway" id="UPA00988"/>
<accession>A0A834XRG2</accession>
<dbReference type="SUPFAM" id="SSF82171">
    <property type="entry name" value="DPP6 N-terminal domain-like"/>
    <property type="match status" value="1"/>
</dbReference>
<evidence type="ECO:0000259" key="7">
    <source>
        <dbReference type="Pfam" id="PF04762"/>
    </source>
</evidence>
<dbReference type="GO" id="GO:0033588">
    <property type="term" value="C:elongator holoenzyme complex"/>
    <property type="evidence" value="ECO:0007669"/>
    <property type="project" value="InterPro"/>
</dbReference>
<keyword evidence="3 5" id="KW-0963">Cytoplasm</keyword>
<evidence type="ECO:0000259" key="8">
    <source>
        <dbReference type="Pfam" id="PF23797"/>
    </source>
</evidence>
<feature type="domain" description="ELP1 first N-terminal beta-propeller" evidence="7">
    <location>
        <begin position="165"/>
        <end position="331"/>
    </location>
</feature>
<dbReference type="OrthoDB" id="40048at2759"/>
<dbReference type="GO" id="GO:0005829">
    <property type="term" value="C:cytosol"/>
    <property type="evidence" value="ECO:0007669"/>
    <property type="project" value="TreeGrafter"/>
</dbReference>
<evidence type="ECO:0000256" key="1">
    <source>
        <dbReference type="ARBA" id="ARBA00005043"/>
    </source>
</evidence>
<evidence type="ECO:0000256" key="6">
    <source>
        <dbReference type="SAM" id="MobiDB-lite"/>
    </source>
</evidence>
<name>A0A834XRG2_APHGI</name>
<comment type="pathway">
    <text evidence="1">tRNA modification; 5-methoxycarbonylmethyl-2-thiouridine-tRNA biosynthesis.</text>
</comment>
<evidence type="ECO:0000259" key="9">
    <source>
        <dbReference type="Pfam" id="PF23878"/>
    </source>
</evidence>
<evidence type="ECO:0000256" key="4">
    <source>
        <dbReference type="ARBA" id="ARBA00022694"/>
    </source>
</evidence>
<feature type="domain" description="ELP1 alpha-solenoid" evidence="10">
    <location>
        <begin position="696"/>
        <end position="907"/>
    </location>
</feature>
<dbReference type="PANTHER" id="PTHR12747:SF0">
    <property type="entry name" value="ELONGATOR COMPLEX PROTEIN 1"/>
    <property type="match status" value="1"/>
</dbReference>
<evidence type="ECO:0000256" key="5">
    <source>
        <dbReference type="PIRNR" id="PIRNR017233"/>
    </source>
</evidence>
<comment type="caution">
    <text evidence="12">The sequence shown here is derived from an EMBL/GenBank/DDBJ whole genome shotgun (WGS) entry which is preliminary data.</text>
</comment>
<comment type="subcellular location">
    <subcellularLocation>
        <location evidence="5">Cytoplasm</location>
    </subcellularLocation>
    <subcellularLocation>
        <location evidence="5">Nucleus</location>
    </subcellularLocation>
</comment>
<keyword evidence="13" id="KW-1185">Reference proteome</keyword>
<evidence type="ECO:0000313" key="12">
    <source>
        <dbReference type="EMBL" id="KAF7989904.1"/>
    </source>
</evidence>
<feature type="domain" description="ELP1 first N-terminal beta-propeller" evidence="7">
    <location>
        <begin position="1"/>
        <end position="161"/>
    </location>
</feature>
<keyword evidence="5" id="KW-0539">Nucleus</keyword>
<proteinExistence type="inferred from homology"/>
<dbReference type="InterPro" id="IPR056165">
    <property type="entry name" value="Beta-prop_ELP1_2nd"/>
</dbReference>
<dbReference type="Pfam" id="PF23936">
    <property type="entry name" value="HB_ELP1"/>
    <property type="match status" value="1"/>
</dbReference>